<evidence type="ECO:0000256" key="1">
    <source>
        <dbReference type="ARBA" id="ARBA00004635"/>
    </source>
</evidence>
<dbReference type="RefSeq" id="WP_244743028.1">
    <property type="nucleotide sequence ID" value="NZ_CP095071.1"/>
</dbReference>
<evidence type="ECO:0000256" key="4">
    <source>
        <dbReference type="ARBA" id="ARBA00022729"/>
    </source>
</evidence>
<evidence type="ECO:0000256" key="5">
    <source>
        <dbReference type="ARBA" id="ARBA00023136"/>
    </source>
</evidence>
<proteinExistence type="inferred from homology"/>
<dbReference type="InterPro" id="IPR046953">
    <property type="entry name" value="Spore_GerAC-like_C"/>
</dbReference>
<dbReference type="Pfam" id="PF05504">
    <property type="entry name" value="Spore_GerAC"/>
    <property type="match status" value="1"/>
</dbReference>
<protein>
    <submittedName>
        <fullName evidence="10">Ger(X)C family spore germination protein</fullName>
    </submittedName>
</protein>
<keyword evidence="5" id="KW-0472">Membrane</keyword>
<dbReference type="PANTHER" id="PTHR35789">
    <property type="entry name" value="SPORE GERMINATION PROTEIN B3"/>
    <property type="match status" value="1"/>
</dbReference>
<evidence type="ECO:0000256" key="6">
    <source>
        <dbReference type="ARBA" id="ARBA00023139"/>
    </source>
</evidence>
<evidence type="ECO:0000256" key="2">
    <source>
        <dbReference type="ARBA" id="ARBA00007886"/>
    </source>
</evidence>
<name>A0ABY4GKQ8_9BACI</name>
<sequence>MKYFLTFISCFSLCILSGCWDESPIDERGFVIGSALDTSDNSQNGLYDITLTSQFVIPDKLSNPSQGQGGGEQSAFKNISVSGQSSFQISRNMLSLTSLIPNYEHLKILVISTDIAEESELFSSVVDGFIRDHEMRRGIKVMVAEGAAKEILEVKSDTEQLPSRLIDTIMENNVKSLELIEPVRVGELHRYLLNESSYVLPLLSLSDDGYIQYDSIAVFNGKADQKVGSLTGDDIKGLNLIRGNVTNGIILFYIDGHPMVYEINTASSSVNINVVNPDDIQVTVSVDTEGSIAEMFGSRTLLDQSYIHKIESQINKRIEQIITTTIRKGQEELQVDIFGFRNILRQKHYNDWEKIENNWEEGEQIFSNNTTVEVSSDAIVRNIGASDKAKDQ</sequence>
<keyword evidence="7" id="KW-0449">Lipoprotein</keyword>
<dbReference type="NCBIfam" id="TIGR02887">
    <property type="entry name" value="spore_ger_x_C"/>
    <property type="match status" value="1"/>
</dbReference>
<evidence type="ECO:0000313" key="10">
    <source>
        <dbReference type="EMBL" id="UOQ84783.1"/>
    </source>
</evidence>
<dbReference type="Proteomes" id="UP000831537">
    <property type="component" value="Chromosome"/>
</dbReference>
<accession>A0ABY4GKQ8</accession>
<dbReference type="InterPro" id="IPR008844">
    <property type="entry name" value="Spore_GerAC-like"/>
</dbReference>
<evidence type="ECO:0000259" key="9">
    <source>
        <dbReference type="Pfam" id="PF25198"/>
    </source>
</evidence>
<keyword evidence="6" id="KW-0564">Palmitate</keyword>
<dbReference type="PANTHER" id="PTHR35789:SF1">
    <property type="entry name" value="SPORE GERMINATION PROTEIN B3"/>
    <property type="match status" value="1"/>
</dbReference>
<comment type="subcellular location">
    <subcellularLocation>
        <location evidence="1">Membrane</location>
        <topology evidence="1">Lipid-anchor</topology>
    </subcellularLocation>
</comment>
<dbReference type="InterPro" id="IPR057336">
    <property type="entry name" value="GerAC_N"/>
</dbReference>
<evidence type="ECO:0000313" key="11">
    <source>
        <dbReference type="Proteomes" id="UP000831537"/>
    </source>
</evidence>
<dbReference type="Gene3D" id="3.30.300.210">
    <property type="entry name" value="Nutrient germinant receptor protein C, domain 3"/>
    <property type="match status" value="1"/>
</dbReference>
<gene>
    <name evidence="10" type="ORF">MUN87_19345</name>
</gene>
<dbReference type="EMBL" id="CP095071">
    <property type="protein sequence ID" value="UOQ84783.1"/>
    <property type="molecule type" value="Genomic_DNA"/>
</dbReference>
<evidence type="ECO:0000259" key="8">
    <source>
        <dbReference type="Pfam" id="PF05504"/>
    </source>
</evidence>
<dbReference type="InterPro" id="IPR038501">
    <property type="entry name" value="Spore_GerAC_C_sf"/>
</dbReference>
<keyword evidence="4" id="KW-0732">Signal</keyword>
<keyword evidence="11" id="KW-1185">Reference proteome</keyword>
<evidence type="ECO:0000256" key="3">
    <source>
        <dbReference type="ARBA" id="ARBA00022544"/>
    </source>
</evidence>
<evidence type="ECO:0000256" key="7">
    <source>
        <dbReference type="ARBA" id="ARBA00023288"/>
    </source>
</evidence>
<comment type="similarity">
    <text evidence="2">Belongs to the GerABKC lipoprotein family.</text>
</comment>
<dbReference type="Pfam" id="PF25198">
    <property type="entry name" value="Spore_GerAC_N"/>
    <property type="match status" value="1"/>
</dbReference>
<feature type="domain" description="Spore germination protein N-terminal" evidence="9">
    <location>
        <begin position="21"/>
        <end position="204"/>
    </location>
</feature>
<dbReference type="PROSITE" id="PS51257">
    <property type="entry name" value="PROKAR_LIPOPROTEIN"/>
    <property type="match status" value="1"/>
</dbReference>
<keyword evidence="3" id="KW-0309">Germination</keyword>
<organism evidence="10 11">
    <name type="scientific">Gracilibacillus salinarum</name>
    <dbReference type="NCBI Taxonomy" id="2932255"/>
    <lineage>
        <taxon>Bacteria</taxon>
        <taxon>Bacillati</taxon>
        <taxon>Bacillota</taxon>
        <taxon>Bacilli</taxon>
        <taxon>Bacillales</taxon>
        <taxon>Bacillaceae</taxon>
        <taxon>Gracilibacillus</taxon>
    </lineage>
</organism>
<reference evidence="10 11" key="1">
    <citation type="submission" date="2022-04" db="EMBL/GenBank/DDBJ databases">
        <title>Gracilibacillus sp. isolated from saltern.</title>
        <authorList>
            <person name="Won M."/>
            <person name="Lee C.-M."/>
            <person name="Woen H.-Y."/>
            <person name="Kwon S.-W."/>
        </authorList>
    </citation>
    <scope>NUCLEOTIDE SEQUENCE [LARGE SCALE GENOMIC DNA]</scope>
    <source>
        <strain evidence="10 11">SSPM10-3</strain>
    </source>
</reference>
<feature type="domain" description="Spore germination GerAC-like C-terminal" evidence="8">
    <location>
        <begin position="216"/>
        <end position="384"/>
    </location>
</feature>